<feature type="non-terminal residue" evidence="1">
    <location>
        <position position="1"/>
    </location>
</feature>
<dbReference type="AlphaFoldDB" id="A0A2M8IT21"/>
<evidence type="ECO:0000313" key="1">
    <source>
        <dbReference type="EMBL" id="PJE30228.1"/>
    </source>
</evidence>
<gene>
    <name evidence="1" type="ORF">CVM52_26180</name>
</gene>
<keyword evidence="2" id="KW-1185">Reference proteome</keyword>
<protein>
    <submittedName>
        <fullName evidence="1">Uncharacterized protein</fullName>
    </submittedName>
</protein>
<proteinExistence type="predicted"/>
<accession>A0A2M8IT21</accession>
<dbReference type="EMBL" id="PGTB01000397">
    <property type="protein sequence ID" value="PJE30228.1"/>
    <property type="molecule type" value="Genomic_DNA"/>
</dbReference>
<name>A0A2M8IT21_9RHOB</name>
<dbReference type="Proteomes" id="UP000231553">
    <property type="component" value="Unassembled WGS sequence"/>
</dbReference>
<organism evidence="1 2">
    <name type="scientific">Pseudooceanicola lipolyticus</name>
    <dbReference type="NCBI Taxonomy" id="2029104"/>
    <lineage>
        <taxon>Bacteria</taxon>
        <taxon>Pseudomonadati</taxon>
        <taxon>Pseudomonadota</taxon>
        <taxon>Alphaproteobacteria</taxon>
        <taxon>Rhodobacterales</taxon>
        <taxon>Paracoccaceae</taxon>
        <taxon>Pseudooceanicola</taxon>
    </lineage>
</organism>
<comment type="caution">
    <text evidence="1">The sequence shown here is derived from an EMBL/GenBank/DDBJ whole genome shotgun (WGS) entry which is preliminary data.</text>
</comment>
<evidence type="ECO:0000313" key="2">
    <source>
        <dbReference type="Proteomes" id="UP000231553"/>
    </source>
</evidence>
<reference evidence="1 2" key="1">
    <citation type="journal article" date="2018" name="Int. J. Syst. Evol. Microbiol.">
        <title>Pseudooceanicola lipolyticus sp. nov., a marine alphaproteobacterium, reclassification of Oceanicola flagellatus as Pseudooceanicola flagellatus comb. nov. and emended description of the genus Pseudooceanicola.</title>
        <authorList>
            <person name="Huang M.-M."/>
            <person name="Guo L.-L."/>
            <person name="Wu Y.-H."/>
            <person name="Lai Q.-L."/>
            <person name="Shao Z.-Z."/>
            <person name="Wang C.-S."/>
            <person name="Wu M."/>
            <person name="Xu X.-W."/>
        </authorList>
    </citation>
    <scope>NUCLEOTIDE SEQUENCE [LARGE SCALE GENOMIC DNA]</scope>
    <source>
        <strain evidence="1 2">157</strain>
    </source>
</reference>
<sequence>DWVERIAGRTCNRAEALPALTRLARRTGARRVVVLAGGVRDTLQIPGGIILLNRALIEDHEDPAVVAGYILAERVRATLHNPFAQLLADGAPMTSFRLLTTGDLTMGMLDRYAERMLLAPRPPVPSEDLLAAFAAAEIPAAPYAYARDITGESVLGLIEADPMRGQAVPPVLRDRDWLLLQSICET</sequence>